<dbReference type="SUPFAM" id="SSF52266">
    <property type="entry name" value="SGNH hydrolase"/>
    <property type="match status" value="1"/>
</dbReference>
<dbReference type="InterPro" id="IPR013830">
    <property type="entry name" value="SGNH_hydro"/>
</dbReference>
<reference evidence="2 3" key="1">
    <citation type="submission" date="2014-05" db="EMBL/GenBank/DDBJ databases">
        <authorList>
            <person name="Aslett A.Martin."/>
            <person name="De Silva Nishadi"/>
        </authorList>
    </citation>
    <scope>NUCLEOTIDE SEQUENCE [LARGE SCALE GENOMIC DNA]</scope>
</reference>
<evidence type="ECO:0000313" key="2">
    <source>
        <dbReference type="EMBL" id="CDR26506.1"/>
    </source>
</evidence>
<accession>A0A077UDB2</accession>
<dbReference type="AlphaFoldDB" id="A0A077UDB2"/>
<dbReference type="Gene3D" id="3.40.50.1110">
    <property type="entry name" value="SGNH hydrolase"/>
    <property type="match status" value="1"/>
</dbReference>
<protein>
    <submittedName>
        <fullName evidence="2">Phage minor structural protein</fullName>
    </submittedName>
</protein>
<dbReference type="InterPro" id="IPR036514">
    <property type="entry name" value="SGNH_hydro_sf"/>
</dbReference>
<gene>
    <name evidence="2" type="ORF">ERS140147_00034</name>
</gene>
<sequence>MKINLSPVFKEFKKDIEENFKEITNMNATNVKEIMKQVGTKIDNKFDELKREIRAIVMPEESPMRITDEYVKAKVDSKGVSHPSLDERIAAEYQYFRNETKVNASDLTVVTSNGTIVTDYFRKSNNIHQISNIAVIGDSVARGSHANTNFGNIIAQRIEANVQNFAIGGATMSDVDADSIYRQARKIRNADLIIVQGTDDDWLVRNGIPIGTDKTNVNEFYGGFYQTIQYLKNSFPLAKILVMTATRQCPVNENGVIRRKDTDHNTLGLNLEDYVNAQVIACNELNVPVYDAYHTNVIEPYNPGFRRFNMVDGLHPNEKIHEIYAYELVKNFYWCYG</sequence>
<evidence type="ECO:0000259" key="1">
    <source>
        <dbReference type="Pfam" id="PF13472"/>
    </source>
</evidence>
<proteinExistence type="predicted"/>
<name>A0A077UDB2_9STAP</name>
<organism evidence="2 3">
    <name type="scientific">Staphylococcus schweitzeri</name>
    <dbReference type="NCBI Taxonomy" id="1654388"/>
    <lineage>
        <taxon>Bacteria</taxon>
        <taxon>Bacillati</taxon>
        <taxon>Bacillota</taxon>
        <taxon>Bacilli</taxon>
        <taxon>Bacillales</taxon>
        <taxon>Staphylococcaceae</taxon>
        <taxon>Staphylococcus</taxon>
    </lineage>
</organism>
<evidence type="ECO:0000313" key="3">
    <source>
        <dbReference type="Proteomes" id="UP000044616"/>
    </source>
</evidence>
<feature type="domain" description="SGNH hydrolase-type esterase" evidence="1">
    <location>
        <begin position="135"/>
        <end position="323"/>
    </location>
</feature>
<dbReference type="RefSeq" id="WP_047528798.1">
    <property type="nucleotide sequence ID" value="NZ_CCEH01000001.1"/>
</dbReference>
<dbReference type="Pfam" id="PF13472">
    <property type="entry name" value="Lipase_GDSL_2"/>
    <property type="match status" value="1"/>
</dbReference>
<dbReference type="CDD" id="cd00229">
    <property type="entry name" value="SGNH_hydrolase"/>
    <property type="match status" value="1"/>
</dbReference>
<dbReference type="Proteomes" id="UP000044616">
    <property type="component" value="Unassembled WGS sequence"/>
</dbReference>
<dbReference type="EMBL" id="CCEH01000001">
    <property type="protein sequence ID" value="CDR26506.1"/>
    <property type="molecule type" value="Genomic_DNA"/>
</dbReference>